<sequence>MGHEPAINRSFIRERRPHVGVSLPFQFSNADFVEEDLSLDLAVSLAVLSPFSGSWPLVEGLHSVANCSVPFIRFIAFKIYRWIRRSDLSHPSLDEEAKFHLTPLPIIILWIGEDNSTGQQPNKAKEMSQDLSVEHSVWSHIFHQATKVNEALRGQPDLANSDALSDIS</sequence>
<accession>A0A2P6MP11</accession>
<gene>
    <name evidence="1" type="ORF">PROFUN_16594</name>
</gene>
<proteinExistence type="predicted"/>
<name>A0A2P6MP11_9EUKA</name>
<dbReference type="InParanoid" id="A0A2P6MP11"/>
<dbReference type="Proteomes" id="UP000241769">
    <property type="component" value="Unassembled WGS sequence"/>
</dbReference>
<dbReference type="AlphaFoldDB" id="A0A2P6MP11"/>
<evidence type="ECO:0000313" key="1">
    <source>
        <dbReference type="EMBL" id="PRP73441.1"/>
    </source>
</evidence>
<keyword evidence="2" id="KW-1185">Reference proteome</keyword>
<protein>
    <submittedName>
        <fullName evidence="1">Uncharacterized protein</fullName>
    </submittedName>
</protein>
<organism evidence="1 2">
    <name type="scientific">Planoprotostelium fungivorum</name>
    <dbReference type="NCBI Taxonomy" id="1890364"/>
    <lineage>
        <taxon>Eukaryota</taxon>
        <taxon>Amoebozoa</taxon>
        <taxon>Evosea</taxon>
        <taxon>Variosea</taxon>
        <taxon>Cavosteliida</taxon>
        <taxon>Cavosteliaceae</taxon>
        <taxon>Planoprotostelium</taxon>
    </lineage>
</organism>
<evidence type="ECO:0000313" key="2">
    <source>
        <dbReference type="Proteomes" id="UP000241769"/>
    </source>
</evidence>
<reference evidence="1 2" key="1">
    <citation type="journal article" date="2018" name="Genome Biol. Evol.">
        <title>Multiple Roots of Fruiting Body Formation in Amoebozoa.</title>
        <authorList>
            <person name="Hillmann F."/>
            <person name="Forbes G."/>
            <person name="Novohradska S."/>
            <person name="Ferling I."/>
            <person name="Riege K."/>
            <person name="Groth M."/>
            <person name="Westermann M."/>
            <person name="Marz M."/>
            <person name="Spaller T."/>
            <person name="Winckler T."/>
            <person name="Schaap P."/>
            <person name="Glockner G."/>
        </authorList>
    </citation>
    <scope>NUCLEOTIDE SEQUENCE [LARGE SCALE GENOMIC DNA]</scope>
    <source>
        <strain evidence="1 2">Jena</strain>
    </source>
</reference>
<comment type="caution">
    <text evidence="1">The sequence shown here is derived from an EMBL/GenBank/DDBJ whole genome shotgun (WGS) entry which is preliminary data.</text>
</comment>
<dbReference type="EMBL" id="MDYQ01000606">
    <property type="protein sequence ID" value="PRP73441.1"/>
    <property type="molecule type" value="Genomic_DNA"/>
</dbReference>